<dbReference type="GO" id="GO:0008080">
    <property type="term" value="F:N-acetyltransferase activity"/>
    <property type="evidence" value="ECO:0007669"/>
    <property type="project" value="UniProtKB-ARBA"/>
</dbReference>
<keyword evidence="3" id="KW-0012">Acyltransferase</keyword>
<dbReference type="AlphaFoldDB" id="A0A7H0VH09"/>
<evidence type="ECO:0000256" key="2">
    <source>
        <dbReference type="ARBA" id="ARBA00022679"/>
    </source>
</evidence>
<dbReference type="Proteomes" id="UP000516305">
    <property type="component" value="Chromosome"/>
</dbReference>
<dbReference type="InterPro" id="IPR016181">
    <property type="entry name" value="Acyl_CoA_acyltransferase"/>
</dbReference>
<dbReference type="Gene3D" id="3.40.630.30">
    <property type="match status" value="1"/>
</dbReference>
<dbReference type="Pfam" id="PF00583">
    <property type="entry name" value="Acetyltransf_1"/>
    <property type="match status" value="1"/>
</dbReference>
<dbReference type="InterPro" id="IPR051016">
    <property type="entry name" value="Diverse_Substrate_AcTransf"/>
</dbReference>
<comment type="similarity">
    <text evidence="1">Belongs to the acetyltransferase family.</text>
</comment>
<dbReference type="KEGG" id="chyd:H4K34_03950"/>
<keyword evidence="6" id="KW-1185">Reference proteome</keyword>
<protein>
    <submittedName>
        <fullName evidence="5">GNAT family N-acetyltransferase</fullName>
    </submittedName>
</protein>
<evidence type="ECO:0000256" key="1">
    <source>
        <dbReference type="ARBA" id="ARBA00008694"/>
    </source>
</evidence>
<dbReference type="EMBL" id="CP060139">
    <property type="protein sequence ID" value="QNR25007.1"/>
    <property type="molecule type" value="Genomic_DNA"/>
</dbReference>
<proteinExistence type="inferred from homology"/>
<dbReference type="RefSeq" id="WP_210759533.1">
    <property type="nucleotide sequence ID" value="NZ_CP060139.1"/>
</dbReference>
<evidence type="ECO:0000313" key="6">
    <source>
        <dbReference type="Proteomes" id="UP000516305"/>
    </source>
</evidence>
<name>A0A7H0VH09_9FLAO</name>
<evidence type="ECO:0000256" key="3">
    <source>
        <dbReference type="ARBA" id="ARBA00023315"/>
    </source>
</evidence>
<dbReference type="InterPro" id="IPR000182">
    <property type="entry name" value="GNAT_dom"/>
</dbReference>
<organism evidence="5 6">
    <name type="scientific">Croceimicrobium hydrocarbonivorans</name>
    <dbReference type="NCBI Taxonomy" id="2761580"/>
    <lineage>
        <taxon>Bacteria</taxon>
        <taxon>Pseudomonadati</taxon>
        <taxon>Bacteroidota</taxon>
        <taxon>Flavobacteriia</taxon>
        <taxon>Flavobacteriales</taxon>
        <taxon>Owenweeksiaceae</taxon>
        <taxon>Croceimicrobium</taxon>
    </lineage>
</organism>
<dbReference type="CDD" id="cd04301">
    <property type="entry name" value="NAT_SF"/>
    <property type="match status" value="1"/>
</dbReference>
<dbReference type="PANTHER" id="PTHR10545">
    <property type="entry name" value="DIAMINE N-ACETYLTRANSFERASE"/>
    <property type="match status" value="1"/>
</dbReference>
<evidence type="ECO:0000259" key="4">
    <source>
        <dbReference type="PROSITE" id="PS51186"/>
    </source>
</evidence>
<evidence type="ECO:0000313" key="5">
    <source>
        <dbReference type="EMBL" id="QNR25007.1"/>
    </source>
</evidence>
<dbReference type="PROSITE" id="PS51186">
    <property type="entry name" value="GNAT"/>
    <property type="match status" value="1"/>
</dbReference>
<keyword evidence="2 5" id="KW-0808">Transferase</keyword>
<sequence length="154" mass="17963">MATEVEIIRGCAEDISDLLRLIKALADFEKAPQEVITTEAELLEDWEMGRFEYLVLKHAQDGIIGISLFYPRYSTWKGACYYLEDLIVEPEHRGKGYGKMLLEATADYAKEAGAKRLDWQVLDWNESAVRFYEKMGAGIETEWWNCKWWLNKQE</sequence>
<accession>A0A7H0VH09</accession>
<feature type="domain" description="N-acetyltransferase" evidence="4">
    <location>
        <begin position="6"/>
        <end position="154"/>
    </location>
</feature>
<gene>
    <name evidence="5" type="ORF">H4K34_03950</name>
</gene>
<dbReference type="PANTHER" id="PTHR10545:SF29">
    <property type="entry name" value="GH14572P-RELATED"/>
    <property type="match status" value="1"/>
</dbReference>
<dbReference type="FunFam" id="3.40.630.30:FF:000064">
    <property type="entry name" value="GNAT family acetyltransferase"/>
    <property type="match status" value="1"/>
</dbReference>
<dbReference type="SUPFAM" id="SSF55729">
    <property type="entry name" value="Acyl-CoA N-acyltransferases (Nat)"/>
    <property type="match status" value="1"/>
</dbReference>
<reference evidence="5 6" key="1">
    <citation type="submission" date="2020-08" db="EMBL/GenBank/DDBJ databases">
        <title>Croceimicrobium hydrocarbonivorans gen. nov., sp. nov., a novel marine bacterium isolated from a bacterial consortium that degrades polyethylene terephthalate.</title>
        <authorList>
            <person name="Liu R."/>
        </authorList>
    </citation>
    <scope>NUCLEOTIDE SEQUENCE [LARGE SCALE GENOMIC DNA]</scope>
    <source>
        <strain evidence="5 6">A20-9</strain>
    </source>
</reference>